<evidence type="ECO:0000256" key="1">
    <source>
        <dbReference type="SAM" id="Phobius"/>
    </source>
</evidence>
<keyword evidence="1" id="KW-1133">Transmembrane helix</keyword>
<comment type="caution">
    <text evidence="2">The sequence shown here is derived from an EMBL/GenBank/DDBJ whole genome shotgun (WGS) entry which is preliminary data.</text>
</comment>
<proteinExistence type="predicted"/>
<dbReference type="Proteomes" id="UP001497623">
    <property type="component" value="Unassembled WGS sequence"/>
</dbReference>
<accession>A0AAV2R4N8</accession>
<dbReference type="InterPro" id="IPR038050">
    <property type="entry name" value="Neuro_actylchol_rec"/>
</dbReference>
<dbReference type="EMBL" id="CAXKWB010015986">
    <property type="protein sequence ID" value="CAL4115011.1"/>
    <property type="molecule type" value="Genomic_DNA"/>
</dbReference>
<keyword evidence="3" id="KW-1185">Reference proteome</keyword>
<dbReference type="AlphaFoldDB" id="A0AAV2R4N8"/>
<feature type="transmembrane region" description="Helical" evidence="1">
    <location>
        <begin position="79"/>
        <end position="100"/>
    </location>
</feature>
<keyword evidence="1" id="KW-0812">Transmembrane</keyword>
<keyword evidence="1" id="KW-0472">Membrane</keyword>
<reference evidence="2 3" key="1">
    <citation type="submission" date="2024-05" db="EMBL/GenBank/DDBJ databases">
        <authorList>
            <person name="Wallberg A."/>
        </authorList>
    </citation>
    <scope>NUCLEOTIDE SEQUENCE [LARGE SCALE GENOMIC DNA]</scope>
</reference>
<evidence type="ECO:0000313" key="2">
    <source>
        <dbReference type="EMBL" id="CAL4115011.1"/>
    </source>
</evidence>
<sequence>WFVFCIAIVFTMILVHTYINYQKNKITKVSILQHQVNEESVKFFTKVMPLKLRDATSFNTKPKPCPCLVQMDPDSLNSFFCFAFPLASLLFAAIYFIYVITT</sequence>
<name>A0AAV2R4N8_MEGNR</name>
<evidence type="ECO:0000313" key="3">
    <source>
        <dbReference type="Proteomes" id="UP001497623"/>
    </source>
</evidence>
<dbReference type="Gene3D" id="1.20.58.390">
    <property type="entry name" value="Neurotransmitter-gated ion-channel transmembrane domain"/>
    <property type="match status" value="1"/>
</dbReference>
<feature type="non-terminal residue" evidence="2">
    <location>
        <position position="1"/>
    </location>
</feature>
<protein>
    <submittedName>
        <fullName evidence="2">Uncharacterized protein</fullName>
    </submittedName>
</protein>
<feature type="transmembrane region" description="Helical" evidence="1">
    <location>
        <begin position="6"/>
        <end position="21"/>
    </location>
</feature>
<gene>
    <name evidence="2" type="ORF">MNOR_LOCUS20572</name>
</gene>
<organism evidence="2 3">
    <name type="scientific">Meganyctiphanes norvegica</name>
    <name type="common">Northern krill</name>
    <name type="synonym">Thysanopoda norvegica</name>
    <dbReference type="NCBI Taxonomy" id="48144"/>
    <lineage>
        <taxon>Eukaryota</taxon>
        <taxon>Metazoa</taxon>
        <taxon>Ecdysozoa</taxon>
        <taxon>Arthropoda</taxon>
        <taxon>Crustacea</taxon>
        <taxon>Multicrustacea</taxon>
        <taxon>Malacostraca</taxon>
        <taxon>Eumalacostraca</taxon>
        <taxon>Eucarida</taxon>
        <taxon>Euphausiacea</taxon>
        <taxon>Euphausiidae</taxon>
        <taxon>Meganyctiphanes</taxon>
    </lineage>
</organism>